<gene>
    <name evidence="1" type="ORF">WR25_19603</name>
</gene>
<sequence>MEILADSTERSMFKSMNLKEFLLRQHQFKGLKDRRILLKYFERLGTERRCINLWFAKRRTQMKELQAKMRNKQQFSSMINNPCFIHQKPSSSRIQQPAILSFQLNNVCIDKGFAWNNDRFQG</sequence>
<accession>A0A2A2KU64</accession>
<proteinExistence type="predicted"/>
<keyword evidence="2" id="KW-1185">Reference proteome</keyword>
<dbReference type="AlphaFoldDB" id="A0A2A2KU64"/>
<evidence type="ECO:0008006" key="3">
    <source>
        <dbReference type="Google" id="ProtNLM"/>
    </source>
</evidence>
<name>A0A2A2KU64_9BILA</name>
<protein>
    <recommendedName>
        <fullName evidence="3">Homeobox domain-containing protein</fullName>
    </recommendedName>
</protein>
<evidence type="ECO:0000313" key="2">
    <source>
        <dbReference type="Proteomes" id="UP000218231"/>
    </source>
</evidence>
<organism evidence="1 2">
    <name type="scientific">Diploscapter pachys</name>
    <dbReference type="NCBI Taxonomy" id="2018661"/>
    <lineage>
        <taxon>Eukaryota</taxon>
        <taxon>Metazoa</taxon>
        <taxon>Ecdysozoa</taxon>
        <taxon>Nematoda</taxon>
        <taxon>Chromadorea</taxon>
        <taxon>Rhabditida</taxon>
        <taxon>Rhabditina</taxon>
        <taxon>Rhabditomorpha</taxon>
        <taxon>Rhabditoidea</taxon>
        <taxon>Rhabditidae</taxon>
        <taxon>Diploscapter</taxon>
    </lineage>
</organism>
<dbReference type="Proteomes" id="UP000218231">
    <property type="component" value="Unassembled WGS sequence"/>
</dbReference>
<reference evidence="1 2" key="1">
    <citation type="journal article" date="2017" name="Curr. Biol.">
        <title>Genome architecture and evolution of a unichromosomal asexual nematode.</title>
        <authorList>
            <person name="Fradin H."/>
            <person name="Zegar C."/>
            <person name="Gutwein M."/>
            <person name="Lucas J."/>
            <person name="Kovtun M."/>
            <person name="Corcoran D."/>
            <person name="Baugh L.R."/>
            <person name="Kiontke K."/>
            <person name="Gunsalus K."/>
            <person name="Fitch D.H."/>
            <person name="Piano F."/>
        </authorList>
    </citation>
    <scope>NUCLEOTIDE SEQUENCE [LARGE SCALE GENOMIC DNA]</scope>
    <source>
        <strain evidence="1">PF1309</strain>
    </source>
</reference>
<evidence type="ECO:0000313" key="1">
    <source>
        <dbReference type="EMBL" id="PAV77438.1"/>
    </source>
</evidence>
<dbReference type="EMBL" id="LIAE01007705">
    <property type="protein sequence ID" value="PAV77438.1"/>
    <property type="molecule type" value="Genomic_DNA"/>
</dbReference>
<comment type="caution">
    <text evidence="1">The sequence shown here is derived from an EMBL/GenBank/DDBJ whole genome shotgun (WGS) entry which is preliminary data.</text>
</comment>